<evidence type="ECO:0000256" key="2">
    <source>
        <dbReference type="ARBA" id="ARBA00023002"/>
    </source>
</evidence>
<evidence type="ECO:0000256" key="4">
    <source>
        <dbReference type="ARBA" id="ARBA00023014"/>
    </source>
</evidence>
<evidence type="ECO:0000256" key="3">
    <source>
        <dbReference type="ARBA" id="ARBA00023004"/>
    </source>
</evidence>
<dbReference type="InterPro" id="IPR003813">
    <property type="entry name" value="MvhD/FlpD"/>
</dbReference>
<name>A0A1J5DXJ6_9BACT</name>
<proteinExistence type="predicted"/>
<keyword evidence="2" id="KW-0560">Oxidoreductase</keyword>
<organism evidence="6 7">
    <name type="scientific">Candidatus Desantisbacteria bacterium CG2_30_40_21</name>
    <dbReference type="NCBI Taxonomy" id="1817895"/>
    <lineage>
        <taxon>Bacteria</taxon>
        <taxon>Candidatus Desantisiibacteriota</taxon>
    </lineage>
</organism>
<keyword evidence="1" id="KW-0479">Metal-binding</keyword>
<keyword evidence="4" id="KW-0411">Iron-sulfur</keyword>
<dbReference type="GO" id="GO:0016491">
    <property type="term" value="F:oxidoreductase activity"/>
    <property type="evidence" value="ECO:0007669"/>
    <property type="project" value="UniProtKB-KW"/>
</dbReference>
<dbReference type="STRING" id="1817895.AUJ95_04860"/>
<feature type="domain" description="F420-non-reducing hydrogenase iron-sulfur subunit D" evidence="5">
    <location>
        <begin position="9"/>
        <end position="130"/>
    </location>
</feature>
<dbReference type="Pfam" id="PF02662">
    <property type="entry name" value="FlpD"/>
    <property type="match status" value="1"/>
</dbReference>
<gene>
    <name evidence="6" type="ORF">AUJ95_04860</name>
</gene>
<dbReference type="AlphaFoldDB" id="A0A1J5DXJ6"/>
<reference evidence="6 7" key="1">
    <citation type="journal article" date="2016" name="Environ. Microbiol.">
        <title>Genomic resolution of a cold subsurface aquifer community provides metabolic insights for novel microbes adapted to high CO concentrations.</title>
        <authorList>
            <person name="Probst A.J."/>
            <person name="Castelle C.J."/>
            <person name="Singh A."/>
            <person name="Brown C.T."/>
            <person name="Anantharaman K."/>
            <person name="Sharon I."/>
            <person name="Hug L.A."/>
            <person name="Burstein D."/>
            <person name="Emerson J.B."/>
            <person name="Thomas B.C."/>
            <person name="Banfield J.F."/>
        </authorList>
    </citation>
    <scope>NUCLEOTIDE SEQUENCE [LARGE SCALE GENOMIC DNA]</scope>
    <source>
        <strain evidence="6">CG2_30_40_21</strain>
    </source>
</reference>
<dbReference type="Proteomes" id="UP000183085">
    <property type="component" value="Unassembled WGS sequence"/>
</dbReference>
<evidence type="ECO:0000256" key="1">
    <source>
        <dbReference type="ARBA" id="ARBA00022723"/>
    </source>
</evidence>
<dbReference type="GO" id="GO:0046872">
    <property type="term" value="F:metal ion binding"/>
    <property type="evidence" value="ECO:0007669"/>
    <property type="project" value="UniProtKB-KW"/>
</dbReference>
<keyword evidence="3" id="KW-0408">Iron</keyword>
<comment type="caution">
    <text evidence="6">The sequence shown here is derived from an EMBL/GenBank/DDBJ whole genome shotgun (WGS) entry which is preliminary data.</text>
</comment>
<evidence type="ECO:0000313" key="7">
    <source>
        <dbReference type="Proteomes" id="UP000183085"/>
    </source>
</evidence>
<dbReference type="GO" id="GO:0051536">
    <property type="term" value="F:iron-sulfur cluster binding"/>
    <property type="evidence" value="ECO:0007669"/>
    <property type="project" value="UniProtKB-KW"/>
</dbReference>
<sequence length="146" mass="16040">MSEQFEPEIVAFCCHYCAYGAADLAGSMRLNYPANVKIIKLPCTGKVDIIYLLKAFEDGADGVFVVGCLEGNCHFTDGNIKAKRRVARAKKLLDEIGLGGERLDMFNMSASMGPKFAEVAREMTERIKGLCPNPLREKMKNEGGGR</sequence>
<evidence type="ECO:0000259" key="5">
    <source>
        <dbReference type="Pfam" id="PF02662"/>
    </source>
</evidence>
<protein>
    <submittedName>
        <fullName evidence="6">Heterodisulfide reductase subunit MvhD</fullName>
    </submittedName>
</protein>
<evidence type="ECO:0000313" key="6">
    <source>
        <dbReference type="EMBL" id="OIP40147.1"/>
    </source>
</evidence>
<dbReference type="EMBL" id="MNYI01000128">
    <property type="protein sequence ID" value="OIP40147.1"/>
    <property type="molecule type" value="Genomic_DNA"/>
</dbReference>
<accession>A0A1J5DXJ6</accession>